<evidence type="ECO:0000313" key="3">
    <source>
        <dbReference type="EMBL" id="KAL1519122.1"/>
    </source>
</evidence>
<gene>
    <name evidence="3" type="ORF">AB1Y20_003386</name>
</gene>
<feature type="chain" id="PRO_5044199363" description="Glycoside hydrolase 123-like N-terminal domain-containing protein" evidence="1">
    <location>
        <begin position="19"/>
        <end position="1169"/>
    </location>
</feature>
<keyword evidence="1" id="KW-0732">Signal</keyword>
<proteinExistence type="predicted"/>
<dbReference type="Pfam" id="PF19543">
    <property type="entry name" value="GH123_N"/>
    <property type="match status" value="1"/>
</dbReference>
<accession>A0AB34JD62</accession>
<sequence>MATRRALVLLGLAAGSLAALRLSRRLEGEREGEAHAPQLSPRHLVAYSVEPWSDASLGNHRAKLLFTGAVGAGSVAWAHVPWRLPGLRVEPAQLQLRSAGGDRLPLHVVSLSSEEVTLLFEPAPCERGAEEVVVAGAPPPAAEESCAFFLYYLPYVRMCETGPSRACMTPYKLSASDRQCAADHGAAVGDRTCCGQRGTLDRADVICPRRAPRCVGYVAGAAWGQCVGGAADTAWARKAAAIAATEGWRGVTPRASVAALQARTARDSFYPMEVAASGAETAAIGALGRALLLFPEGREQPIRMMDRLPLRWVVAGPARANQSRFKGEAARGEFYAFQVGVYAALRPLTLSLSWGELRGQAHGEAIGAERLRCINTPRGTPTVGVGRGEVLPLWFGVDLPADVRPDVYGGWVRVEEAKGGGGAREAVAIELAVGEARVARRGDDEPWRHSRLRWLDSTAGEGGATAEGVQAREGAAALIVRLRGARRLTLGAPLGLPSSLRVGGVELLAEPARLLLLDRGGTLGYSAVRPPRLSRARGGVRWRAEARLHAAGAPLAARVGLAASIADDGLAEMSAELLVERSHVGNLSLSDVRLELPLVGAQVPLINGFDVKGGPRPREVHWKWDAEKPDRDHAQRGLNCRVWLGSAAAGLQLNLQGKEQSDAAASSSCGNDENGQLQCENLSDAQFNIALGSAEWFNGNRGGASILAQTSEGVVTLRVFTGAIRPLQPGERLTLRWRLLLTPVRGGGEPLRADFSTRYFHMQRYVSVDEALAASPVKPWIILHQGNQLIPYINYPFLELDPLRQYIKEAHAKGAKVKLYYTVRELSSNAAELWALRALRGEVIIPSKGKAAGHVWLREHLRINYTAAWHEVLANGEVDAAVQTPAFTSRWDNYWIEGILWLARNLDIDGIYLDGAPYERSILRRLRQALAEEGRGQGFKLDLHASCAGNPHLPYVELYPYLDSLWFGEQCEYKTYSPEQWLAEVSGVPFGLPGEMLGDNSDQWQGLVHGMTCRIYPDPYRCDPRPVWAALDAMGMQRPRLIGWWDEACPVSVATSSTKYNDAGDRGPAVVASVFVSDEQRPPRVAVALANWAAEDVTVRLRANLSALSLLGLVASAPGTQLRLRASNIRGFQQEGSWRVGDELTLRRKGGGENEGFLLELFFAPGELA</sequence>
<protein>
    <recommendedName>
        <fullName evidence="2">Glycoside hydrolase 123-like N-terminal domain-containing protein</fullName>
    </recommendedName>
</protein>
<organism evidence="3 4">
    <name type="scientific">Prymnesium parvum</name>
    <name type="common">Toxic golden alga</name>
    <dbReference type="NCBI Taxonomy" id="97485"/>
    <lineage>
        <taxon>Eukaryota</taxon>
        <taxon>Haptista</taxon>
        <taxon>Haptophyta</taxon>
        <taxon>Prymnesiophyceae</taxon>
        <taxon>Prymnesiales</taxon>
        <taxon>Prymnesiaceae</taxon>
        <taxon>Prymnesium</taxon>
    </lineage>
</organism>
<dbReference type="Proteomes" id="UP001515480">
    <property type="component" value="Unassembled WGS sequence"/>
</dbReference>
<keyword evidence="4" id="KW-1185">Reference proteome</keyword>
<dbReference type="AlphaFoldDB" id="A0AB34JD62"/>
<comment type="caution">
    <text evidence="3">The sequence shown here is derived from an EMBL/GenBank/DDBJ whole genome shotgun (WGS) entry which is preliminary data.</text>
</comment>
<feature type="signal peptide" evidence="1">
    <location>
        <begin position="1"/>
        <end position="18"/>
    </location>
</feature>
<reference evidence="3 4" key="1">
    <citation type="journal article" date="2024" name="Science">
        <title>Giant polyketide synthase enzymes in the biosynthesis of giant marine polyether toxins.</title>
        <authorList>
            <person name="Fallon T.R."/>
            <person name="Shende V.V."/>
            <person name="Wierzbicki I.H."/>
            <person name="Pendleton A.L."/>
            <person name="Watervoot N.F."/>
            <person name="Auber R.P."/>
            <person name="Gonzalez D.J."/>
            <person name="Wisecaver J.H."/>
            <person name="Moore B.S."/>
        </authorList>
    </citation>
    <scope>NUCLEOTIDE SEQUENCE [LARGE SCALE GENOMIC DNA]</scope>
    <source>
        <strain evidence="3 4">12B1</strain>
    </source>
</reference>
<dbReference type="InterPro" id="IPR045711">
    <property type="entry name" value="GH123-like_N"/>
</dbReference>
<dbReference type="EMBL" id="JBGBPQ010000010">
    <property type="protein sequence ID" value="KAL1519122.1"/>
    <property type="molecule type" value="Genomic_DNA"/>
</dbReference>
<evidence type="ECO:0000259" key="2">
    <source>
        <dbReference type="Pfam" id="PF19543"/>
    </source>
</evidence>
<evidence type="ECO:0000313" key="4">
    <source>
        <dbReference type="Proteomes" id="UP001515480"/>
    </source>
</evidence>
<feature type="domain" description="Glycoside hydrolase 123-like N-terminal" evidence="2">
    <location>
        <begin position="231"/>
        <end position="1151"/>
    </location>
</feature>
<evidence type="ECO:0000256" key="1">
    <source>
        <dbReference type="SAM" id="SignalP"/>
    </source>
</evidence>
<name>A0AB34JD62_PRYPA</name>